<protein>
    <submittedName>
        <fullName evidence="2">Uncharacterized protein</fullName>
    </submittedName>
</protein>
<evidence type="ECO:0000313" key="1">
    <source>
        <dbReference type="Proteomes" id="UP000887576"/>
    </source>
</evidence>
<organism evidence="1 2">
    <name type="scientific">Panagrolaimus sp. JU765</name>
    <dbReference type="NCBI Taxonomy" id="591449"/>
    <lineage>
        <taxon>Eukaryota</taxon>
        <taxon>Metazoa</taxon>
        <taxon>Ecdysozoa</taxon>
        <taxon>Nematoda</taxon>
        <taxon>Chromadorea</taxon>
        <taxon>Rhabditida</taxon>
        <taxon>Tylenchina</taxon>
        <taxon>Panagrolaimomorpha</taxon>
        <taxon>Panagrolaimoidea</taxon>
        <taxon>Panagrolaimidae</taxon>
        <taxon>Panagrolaimus</taxon>
    </lineage>
</organism>
<name>A0AC34PWD3_9BILA</name>
<proteinExistence type="predicted"/>
<accession>A0AC34PWD3</accession>
<sequence length="383" mass="43475">MGSGASTITTTTTKVDRIRVDDNGDIWKIKKNGQEKLCRPTSSKSNFGIIGKHFRNSTSATSSNSKQENDRSKSPNSQLEKVEAKKKETETHINVLQHEICLLELRNTELADEVRWLREQLNANKKRHSISDTDTDVESVKTKAKLERQLYENLVGKLQNDLKQQQEKYHKKLQLEEEMREKMENVIKTHLGETYLFDIKNSCTNDTLPVIKSFDGAKPLCRNLLSSHGRLSTPTSDTVDFIETIKEENPSQSDDDLDRSRQSIAQILNFDDQDKAVNPRPSTADVANPSSFTKNEIGRGDSAPAIYKRSKSREKRLRMRKKRDKDHDSMESLDDEIEDILNSSLSSISIVSNKKHDTMSAKSRDSGYLGDSGHHDFGTMKMS</sequence>
<dbReference type="WBParaSite" id="JU765_v2.g10643.t1">
    <property type="protein sequence ID" value="JU765_v2.g10643.t1"/>
    <property type="gene ID" value="JU765_v2.g10643"/>
</dbReference>
<evidence type="ECO:0000313" key="2">
    <source>
        <dbReference type="WBParaSite" id="JU765_v2.g10643.t1"/>
    </source>
</evidence>
<reference evidence="2" key="1">
    <citation type="submission" date="2022-11" db="UniProtKB">
        <authorList>
            <consortium name="WormBaseParasite"/>
        </authorList>
    </citation>
    <scope>IDENTIFICATION</scope>
</reference>
<dbReference type="Proteomes" id="UP000887576">
    <property type="component" value="Unplaced"/>
</dbReference>